<evidence type="ECO:0000313" key="1">
    <source>
        <dbReference type="EMBL" id="KAK1261720.1"/>
    </source>
</evidence>
<accession>A0AAV9ABU4</accession>
<keyword evidence="2" id="KW-1185">Reference proteome</keyword>
<reference evidence="1" key="1">
    <citation type="journal article" date="2023" name="Nat. Commun.">
        <title>Diploid and tetraploid genomes of Acorus and the evolution of monocots.</title>
        <authorList>
            <person name="Ma L."/>
            <person name="Liu K.W."/>
            <person name="Li Z."/>
            <person name="Hsiao Y.Y."/>
            <person name="Qi Y."/>
            <person name="Fu T."/>
            <person name="Tang G.D."/>
            <person name="Zhang D."/>
            <person name="Sun W.H."/>
            <person name="Liu D.K."/>
            <person name="Li Y."/>
            <person name="Chen G.Z."/>
            <person name="Liu X.D."/>
            <person name="Liao X.Y."/>
            <person name="Jiang Y.T."/>
            <person name="Yu X."/>
            <person name="Hao Y."/>
            <person name="Huang J."/>
            <person name="Zhao X.W."/>
            <person name="Ke S."/>
            <person name="Chen Y.Y."/>
            <person name="Wu W.L."/>
            <person name="Hsu J.L."/>
            <person name="Lin Y.F."/>
            <person name="Huang M.D."/>
            <person name="Li C.Y."/>
            <person name="Huang L."/>
            <person name="Wang Z.W."/>
            <person name="Zhao X."/>
            <person name="Zhong W.Y."/>
            <person name="Peng D.H."/>
            <person name="Ahmad S."/>
            <person name="Lan S."/>
            <person name="Zhang J.S."/>
            <person name="Tsai W.C."/>
            <person name="Van de Peer Y."/>
            <person name="Liu Z.J."/>
        </authorList>
    </citation>
    <scope>NUCLEOTIDE SEQUENCE</scope>
    <source>
        <strain evidence="1">SCP</strain>
    </source>
</reference>
<evidence type="ECO:0000313" key="2">
    <source>
        <dbReference type="Proteomes" id="UP001179952"/>
    </source>
</evidence>
<organism evidence="1 2">
    <name type="scientific">Acorus gramineus</name>
    <name type="common">Dwarf sweet flag</name>
    <dbReference type="NCBI Taxonomy" id="55184"/>
    <lineage>
        <taxon>Eukaryota</taxon>
        <taxon>Viridiplantae</taxon>
        <taxon>Streptophyta</taxon>
        <taxon>Embryophyta</taxon>
        <taxon>Tracheophyta</taxon>
        <taxon>Spermatophyta</taxon>
        <taxon>Magnoliopsida</taxon>
        <taxon>Liliopsida</taxon>
        <taxon>Acoraceae</taxon>
        <taxon>Acorus</taxon>
    </lineage>
</organism>
<evidence type="ECO:0008006" key="3">
    <source>
        <dbReference type="Google" id="ProtNLM"/>
    </source>
</evidence>
<gene>
    <name evidence="1" type="ORF">QJS04_geneDACA011581</name>
</gene>
<name>A0AAV9ABU4_ACOGR</name>
<protein>
    <recommendedName>
        <fullName evidence="3">Reverse transcriptase</fullName>
    </recommendedName>
</protein>
<comment type="caution">
    <text evidence="1">The sequence shown here is derived from an EMBL/GenBank/DDBJ whole genome shotgun (WGS) entry which is preliminary data.</text>
</comment>
<sequence>MKLIVVPPLQSHPKPFKFFIAWLRHDTFMDTLKQAWSVDIPGTAMYRLAKKLQHTKLVLKAWSLQHFGRAQERVGCTRERLATVQITLQNDPLNKQLIVEEEEFRAQYEEALKREEEIFCQKARLNWLQEGDSCTKFFYSQFAARKSHNTLRKVVLPDGQELVDPKEVQHYTVDYYQSLLNKETYHPIPPLLAARKLNEDDNHLLCAEVTKEEIVDNLKQMKGDGSPGPDGFTVGFFQHCWDVVKEDLILAV</sequence>
<reference evidence="1" key="2">
    <citation type="submission" date="2023-06" db="EMBL/GenBank/DDBJ databases">
        <authorList>
            <person name="Ma L."/>
            <person name="Liu K.-W."/>
            <person name="Li Z."/>
            <person name="Hsiao Y.-Y."/>
            <person name="Qi Y."/>
            <person name="Fu T."/>
            <person name="Tang G."/>
            <person name="Zhang D."/>
            <person name="Sun W.-H."/>
            <person name="Liu D.-K."/>
            <person name="Li Y."/>
            <person name="Chen G.-Z."/>
            <person name="Liu X.-D."/>
            <person name="Liao X.-Y."/>
            <person name="Jiang Y.-T."/>
            <person name="Yu X."/>
            <person name="Hao Y."/>
            <person name="Huang J."/>
            <person name="Zhao X.-W."/>
            <person name="Ke S."/>
            <person name="Chen Y.-Y."/>
            <person name="Wu W.-L."/>
            <person name="Hsu J.-L."/>
            <person name="Lin Y.-F."/>
            <person name="Huang M.-D."/>
            <person name="Li C.-Y."/>
            <person name="Huang L."/>
            <person name="Wang Z.-W."/>
            <person name="Zhao X."/>
            <person name="Zhong W.-Y."/>
            <person name="Peng D.-H."/>
            <person name="Ahmad S."/>
            <person name="Lan S."/>
            <person name="Zhang J.-S."/>
            <person name="Tsai W.-C."/>
            <person name="Van De Peer Y."/>
            <person name="Liu Z.-J."/>
        </authorList>
    </citation>
    <scope>NUCLEOTIDE SEQUENCE</scope>
    <source>
        <strain evidence="1">SCP</strain>
        <tissue evidence="1">Leaves</tissue>
    </source>
</reference>
<dbReference type="Proteomes" id="UP001179952">
    <property type="component" value="Unassembled WGS sequence"/>
</dbReference>
<dbReference type="AlphaFoldDB" id="A0AAV9ABU4"/>
<proteinExistence type="predicted"/>
<dbReference type="EMBL" id="JAUJYN010000010">
    <property type="protein sequence ID" value="KAK1261720.1"/>
    <property type="molecule type" value="Genomic_DNA"/>
</dbReference>